<feature type="transmembrane region" description="Helical" evidence="8">
    <location>
        <begin position="366"/>
        <end position="391"/>
    </location>
</feature>
<reference evidence="10 11" key="1">
    <citation type="journal article" date="2016" name="J. Hazard. Mater.">
        <title>A newly isolated Pseudomonas putida S-1 strain for batch-mode-propanethiol degradation and continuous treatment of propanethiol-containing waste gas.</title>
        <authorList>
            <person name="Chen D.Z."/>
            <person name="Sun Y.M."/>
            <person name="Han L.M."/>
            <person name="Chen J."/>
            <person name="Ye J.X."/>
            <person name="Chen J.M."/>
        </authorList>
    </citation>
    <scope>NUCLEOTIDE SEQUENCE [LARGE SCALE GENOMIC DNA]</scope>
    <source>
        <strain evidence="10 11">S-1</strain>
    </source>
</reference>
<evidence type="ECO:0000256" key="8">
    <source>
        <dbReference type="SAM" id="Phobius"/>
    </source>
</evidence>
<keyword evidence="3" id="KW-1003">Cell membrane</keyword>
<evidence type="ECO:0000313" key="11">
    <source>
        <dbReference type="Proteomes" id="UP000678154"/>
    </source>
</evidence>
<evidence type="ECO:0000256" key="1">
    <source>
        <dbReference type="ARBA" id="ARBA00004429"/>
    </source>
</evidence>
<name>A0ABX8DSH1_9PSED</name>
<evidence type="ECO:0000259" key="9">
    <source>
        <dbReference type="Pfam" id="PF00482"/>
    </source>
</evidence>
<evidence type="ECO:0000256" key="4">
    <source>
        <dbReference type="ARBA" id="ARBA00022519"/>
    </source>
</evidence>
<dbReference type="PANTHER" id="PTHR30012:SF7">
    <property type="entry name" value="PROTEIN TRANSPORT PROTEIN HOFC HOMOLOG"/>
    <property type="match status" value="1"/>
</dbReference>
<evidence type="ECO:0000256" key="6">
    <source>
        <dbReference type="ARBA" id="ARBA00022989"/>
    </source>
</evidence>
<feature type="domain" description="Type II secretion system protein GspF" evidence="9">
    <location>
        <begin position="271"/>
        <end position="392"/>
    </location>
</feature>
<evidence type="ECO:0000256" key="2">
    <source>
        <dbReference type="ARBA" id="ARBA00005745"/>
    </source>
</evidence>
<evidence type="ECO:0000313" key="10">
    <source>
        <dbReference type="EMBL" id="QVL18974.1"/>
    </source>
</evidence>
<feature type="transmembrane region" description="Helical" evidence="8">
    <location>
        <begin position="220"/>
        <end position="239"/>
    </location>
</feature>
<dbReference type="EMBL" id="CP074676">
    <property type="protein sequence ID" value="QVL18974.1"/>
    <property type="molecule type" value="Genomic_DNA"/>
</dbReference>
<feature type="transmembrane region" description="Helical" evidence="8">
    <location>
        <begin position="167"/>
        <end position="188"/>
    </location>
</feature>
<organism evidence="10 11">
    <name type="scientific">Pseudomonas qingdaonensis</name>
    <dbReference type="NCBI Taxonomy" id="2056231"/>
    <lineage>
        <taxon>Bacteria</taxon>
        <taxon>Pseudomonadati</taxon>
        <taxon>Pseudomonadota</taxon>
        <taxon>Gammaproteobacteria</taxon>
        <taxon>Pseudomonadales</taxon>
        <taxon>Pseudomonadaceae</taxon>
        <taxon>Pseudomonas</taxon>
    </lineage>
</organism>
<keyword evidence="6 8" id="KW-1133">Transmembrane helix</keyword>
<dbReference type="InterPro" id="IPR042094">
    <property type="entry name" value="T2SS_GspF_sf"/>
</dbReference>
<dbReference type="Pfam" id="PF00482">
    <property type="entry name" value="T2SSF"/>
    <property type="match status" value="2"/>
</dbReference>
<comment type="similarity">
    <text evidence="2">Belongs to the GSP F family.</text>
</comment>
<keyword evidence="4" id="KW-0997">Cell inner membrane</keyword>
<accession>A0ABX8DSH1</accession>
<protein>
    <submittedName>
        <fullName evidence="10">Type II secretion system F family protein</fullName>
    </submittedName>
</protein>
<feature type="domain" description="Type II secretion system protein GspF" evidence="9">
    <location>
        <begin position="67"/>
        <end position="190"/>
    </location>
</feature>
<dbReference type="RefSeq" id="WP_213606626.1">
    <property type="nucleotide sequence ID" value="NZ_CP074676.1"/>
</dbReference>
<dbReference type="InterPro" id="IPR003004">
    <property type="entry name" value="GspF/PilC"/>
</dbReference>
<dbReference type="PANTHER" id="PTHR30012">
    <property type="entry name" value="GENERAL SECRETION PATHWAY PROTEIN"/>
    <property type="match status" value="1"/>
</dbReference>
<keyword evidence="11" id="KW-1185">Reference proteome</keyword>
<dbReference type="Proteomes" id="UP000678154">
    <property type="component" value="Chromosome"/>
</dbReference>
<dbReference type="PRINTS" id="PR00812">
    <property type="entry name" value="BCTERIALGSPF"/>
</dbReference>
<evidence type="ECO:0000256" key="3">
    <source>
        <dbReference type="ARBA" id="ARBA00022475"/>
    </source>
</evidence>
<keyword evidence="5 8" id="KW-0812">Transmembrane</keyword>
<dbReference type="InterPro" id="IPR018076">
    <property type="entry name" value="T2SS_GspF_dom"/>
</dbReference>
<proteinExistence type="inferred from homology"/>
<comment type="subcellular location">
    <subcellularLocation>
        <location evidence="1">Cell inner membrane</location>
        <topology evidence="1">Multi-pass membrane protein</topology>
    </subcellularLocation>
</comment>
<dbReference type="GeneID" id="87483967"/>
<gene>
    <name evidence="10" type="ORF">KH389_27070</name>
</gene>
<evidence type="ECO:0000256" key="5">
    <source>
        <dbReference type="ARBA" id="ARBA00022692"/>
    </source>
</evidence>
<keyword evidence="7 8" id="KW-0472">Membrane</keyword>
<sequence length="400" mass="43644">MSFFRYQAMDGQGKRQAGLTQADNYAQAIVRLQAQGLLIVELCPAQGYWQRIVGTRRQLDQTALVRFTEQLATLLEAGQPLESALALQARQANRQHQRELLEGLLAQVKAGTSLSSAMGRQSSLFSPFYLSLVRAGEASGTLGDTMAQLAAYLERTQSQRSELISALIYPAFLVAGVMGSLMLLLAYVVPQFVPVFSDLGIALPMLTEAILWLGEGLARWGAFSALSLALFICCALFTLRAPQRRLKLDAWLLRRGALGRFLQELDTARLAQTLGTLLNKRVALLASLDIARQVASNRAMQSALGRAAEEVREGTPLVVALTRTQLFPELAVQMIGVGEQSGQLGSILLKVARIYDKQNQTSIKRFMAALVPTLTLVMTLLVALIMLAILLPLMSLTSNI</sequence>
<dbReference type="Gene3D" id="1.20.81.30">
    <property type="entry name" value="Type II secretion system (T2SS), domain F"/>
    <property type="match status" value="2"/>
</dbReference>
<evidence type="ECO:0000256" key="7">
    <source>
        <dbReference type="ARBA" id="ARBA00023136"/>
    </source>
</evidence>